<dbReference type="InterPro" id="IPR007686">
    <property type="entry name" value="YutG/PgpA"/>
</dbReference>
<proteinExistence type="predicted"/>
<keyword evidence="5" id="KW-1185">Reference proteome</keyword>
<feature type="domain" description="YutG/PgpA" evidence="3">
    <location>
        <begin position="29"/>
        <end position="166"/>
    </location>
</feature>
<dbReference type="CDD" id="cd06971">
    <property type="entry name" value="PgpA"/>
    <property type="match status" value="1"/>
</dbReference>
<keyword evidence="2" id="KW-1133">Transmembrane helix</keyword>
<keyword evidence="1" id="KW-0460">Magnesium</keyword>
<dbReference type="EC" id="3.1.3.27" evidence="1"/>
<dbReference type="GO" id="GO:0008962">
    <property type="term" value="F:phosphatidylglycerophosphatase activity"/>
    <property type="evidence" value="ECO:0007669"/>
    <property type="project" value="UniProtKB-EC"/>
</dbReference>
<dbReference type="GO" id="GO:0005886">
    <property type="term" value="C:plasma membrane"/>
    <property type="evidence" value="ECO:0007669"/>
    <property type="project" value="UniProtKB-SubCell"/>
</dbReference>
<accession>A0A2Z5UTU3</accession>
<dbReference type="PANTHER" id="PTHR36305">
    <property type="entry name" value="PHOSPHATIDYLGLYCEROPHOSPHATASE A"/>
    <property type="match status" value="1"/>
</dbReference>
<keyword evidence="1" id="KW-0997">Cell inner membrane</keyword>
<comment type="catalytic activity">
    <reaction evidence="1">
        <text>a 1,2-diacyl-sn-glycero-3-phospho-(1'-sn-glycero-3'-phosphate) + H2O = a 1,2-diacyl-sn-glycero-3-phospho-(1'-sn-glycerol) + phosphate</text>
        <dbReference type="Rhea" id="RHEA:33751"/>
        <dbReference type="ChEBI" id="CHEBI:15377"/>
        <dbReference type="ChEBI" id="CHEBI:43474"/>
        <dbReference type="ChEBI" id="CHEBI:60110"/>
        <dbReference type="ChEBI" id="CHEBI:64716"/>
        <dbReference type="EC" id="3.1.3.27"/>
    </reaction>
</comment>
<dbReference type="EMBL" id="AP018005">
    <property type="protein sequence ID" value="BBB14929.1"/>
    <property type="molecule type" value="Genomic_DNA"/>
</dbReference>
<dbReference type="InterPro" id="IPR026037">
    <property type="entry name" value="PgpA"/>
</dbReference>
<evidence type="ECO:0000313" key="5">
    <source>
        <dbReference type="Proteomes" id="UP000282483"/>
    </source>
</evidence>
<dbReference type="GO" id="GO:0046872">
    <property type="term" value="F:metal ion binding"/>
    <property type="evidence" value="ECO:0007669"/>
    <property type="project" value="UniProtKB-KW"/>
</dbReference>
<feature type="transmembrane region" description="Helical" evidence="2">
    <location>
        <begin position="21"/>
        <end position="41"/>
    </location>
</feature>
<evidence type="ECO:0000256" key="2">
    <source>
        <dbReference type="SAM" id="Phobius"/>
    </source>
</evidence>
<keyword evidence="1" id="KW-1208">Phospholipid metabolism</keyword>
<evidence type="ECO:0000313" key="4">
    <source>
        <dbReference type="EMBL" id="BBB14929.1"/>
    </source>
</evidence>
<dbReference type="GO" id="GO:0009395">
    <property type="term" value="P:phospholipid catabolic process"/>
    <property type="evidence" value="ECO:0007669"/>
    <property type="project" value="UniProtKB-KW"/>
</dbReference>
<dbReference type="GO" id="GO:0006655">
    <property type="term" value="P:phosphatidylglycerol biosynthetic process"/>
    <property type="evidence" value="ECO:0007669"/>
    <property type="project" value="UniProtKB-UniPathway"/>
</dbReference>
<name>A0A2Z5UTU3_9COXI</name>
<evidence type="ECO:0000256" key="1">
    <source>
        <dbReference type="PIRNR" id="PIRNR006162"/>
    </source>
</evidence>
<comment type="pathway">
    <text evidence="1">Phospholipid metabolism; phosphatidylglycerol biosynthesis; phosphatidylglycerol from CDP-diacylglycerol: step 2/2.</text>
</comment>
<dbReference type="Proteomes" id="UP000282483">
    <property type="component" value="Chromosome"/>
</dbReference>
<protein>
    <recommendedName>
        <fullName evidence="1">Phosphatidylglycerophosphatase A</fullName>
        <ecNumber evidence="1">3.1.3.27</ecNumber>
    </recommendedName>
    <alternativeName>
        <fullName evidence="1">Phosphatidylglycerolphosphate phosphatase A</fullName>
    </alternativeName>
</protein>
<keyword evidence="1" id="KW-0378">Hydrolase</keyword>
<feature type="transmembrane region" description="Helical" evidence="2">
    <location>
        <begin position="53"/>
        <end position="80"/>
    </location>
</feature>
<dbReference type="PANTHER" id="PTHR36305:SF1">
    <property type="entry name" value="PHOSPHATIDYLGLYCEROPHOSPHATASE A"/>
    <property type="match status" value="1"/>
</dbReference>
<sequence length="172" mass="19492">MFILKSLLRGKAMQKALVKKVFSNPIYFIAFGFGSGLSPFAPGTCGTLAAIPLYYFMQSLSLVNYSLILLLAILIGIWVCDVTERDMGIHDYSGIVWDEVCGFGLTMWAAPKGWLWIAIGFFLFRLFDIVKPWPIAWMDRKLPRGFGVMVDDLMAAVYAWIALHGISYFFFY</sequence>
<dbReference type="PIRSF" id="PIRSF006162">
    <property type="entry name" value="PgpA"/>
    <property type="match status" value="1"/>
</dbReference>
<dbReference type="Pfam" id="PF04608">
    <property type="entry name" value="PgpA"/>
    <property type="match status" value="1"/>
</dbReference>
<dbReference type="SUPFAM" id="SSF101307">
    <property type="entry name" value="YutG-like"/>
    <property type="match status" value="1"/>
</dbReference>
<keyword evidence="1" id="KW-0443">Lipid metabolism</keyword>
<comment type="cofactor">
    <cofactor evidence="1">
        <name>Mg(2+)</name>
        <dbReference type="ChEBI" id="CHEBI:18420"/>
    </cofactor>
</comment>
<dbReference type="UniPathway" id="UPA00084">
    <property type="reaction ID" value="UER00504"/>
</dbReference>
<keyword evidence="1" id="KW-1003">Cell membrane</keyword>
<gene>
    <name evidence="4" type="primary">pgpA</name>
    <name evidence="4" type="ORF">RVIR1_04150</name>
</gene>
<dbReference type="InterPro" id="IPR036681">
    <property type="entry name" value="PgpA-like_sf"/>
</dbReference>
<keyword evidence="1" id="KW-0479">Metal-binding</keyword>
<dbReference type="KEGG" id="rvi:RVIR1_04150"/>
<keyword evidence="1 2" id="KW-0472">Membrane</keyword>
<comment type="subcellular location">
    <subcellularLocation>
        <location evidence="1">Cell inner membrane</location>
        <topology evidence="1">Multi-pass membrane protein</topology>
    </subcellularLocation>
</comment>
<comment type="function">
    <text evidence="1">Lipid phosphatase which dephosphorylates phosphatidylglycerophosphate (PGP) to phosphatidylglycerol (PG).</text>
</comment>
<reference evidence="4 5" key="1">
    <citation type="submission" date="2017-03" db="EMBL/GenBank/DDBJ databases">
        <title>The genome sequence of Candidatus Rickettsiella viridis.</title>
        <authorList>
            <person name="Nikoh N."/>
            <person name="Tsuchida T."/>
            <person name="Yamaguchi K."/>
            <person name="Maeda T."/>
            <person name="Shigenobu S."/>
            <person name="Fukatsu T."/>
        </authorList>
    </citation>
    <scope>NUCLEOTIDE SEQUENCE [LARGE SCALE GENOMIC DNA]</scope>
    <source>
        <strain evidence="4 5">Ap-RA04</strain>
    </source>
</reference>
<evidence type="ECO:0000259" key="3">
    <source>
        <dbReference type="Pfam" id="PF04608"/>
    </source>
</evidence>
<dbReference type="AlphaFoldDB" id="A0A2Z5UTU3"/>
<keyword evidence="1 2" id="KW-0812">Transmembrane</keyword>
<feature type="transmembrane region" description="Helical" evidence="2">
    <location>
        <begin position="153"/>
        <end position="171"/>
    </location>
</feature>
<keyword evidence="1" id="KW-0442">Lipid degradation</keyword>
<organism evidence="4 5">
    <name type="scientific">Candidatus Rickettsiella viridis</name>
    <dbReference type="NCBI Taxonomy" id="676208"/>
    <lineage>
        <taxon>Bacteria</taxon>
        <taxon>Pseudomonadati</taxon>
        <taxon>Pseudomonadota</taxon>
        <taxon>Gammaproteobacteria</taxon>
        <taxon>Legionellales</taxon>
        <taxon>Coxiellaceae</taxon>
        <taxon>Rickettsiella</taxon>
    </lineage>
</organism>
<keyword evidence="1" id="KW-0595">Phospholipid degradation</keyword>